<evidence type="ECO:0000313" key="4">
    <source>
        <dbReference type="Proteomes" id="UP001204851"/>
    </source>
</evidence>
<dbReference type="SUPFAM" id="SSF51905">
    <property type="entry name" value="FAD/NAD(P)-binding domain"/>
    <property type="match status" value="1"/>
</dbReference>
<dbReference type="Pfam" id="PF01266">
    <property type="entry name" value="DAO"/>
    <property type="match status" value="1"/>
</dbReference>
<keyword evidence="1" id="KW-0560">Oxidoreductase</keyword>
<dbReference type="Proteomes" id="UP001204851">
    <property type="component" value="Unassembled WGS sequence"/>
</dbReference>
<feature type="domain" description="FAD dependent oxidoreductase" evidence="2">
    <location>
        <begin position="36"/>
        <end position="386"/>
    </location>
</feature>
<accession>A0ABT1BP31</accession>
<reference evidence="3 4" key="1">
    <citation type="submission" date="2022-06" db="EMBL/GenBank/DDBJ databases">
        <title>Ideonella sp. NS12-5 Genome sequencing and assembly.</title>
        <authorList>
            <person name="Jung Y."/>
        </authorList>
    </citation>
    <scope>NUCLEOTIDE SEQUENCE [LARGE SCALE GENOMIC DNA]</scope>
    <source>
        <strain evidence="3 4">NS12-5</strain>
    </source>
</reference>
<evidence type="ECO:0000256" key="1">
    <source>
        <dbReference type="ARBA" id="ARBA00023002"/>
    </source>
</evidence>
<comment type="caution">
    <text evidence="3">The sequence shown here is derived from an EMBL/GenBank/DDBJ whole genome shotgun (WGS) entry which is preliminary data.</text>
</comment>
<keyword evidence="4" id="KW-1185">Reference proteome</keyword>
<dbReference type="InterPro" id="IPR006076">
    <property type="entry name" value="FAD-dep_OxRdtase"/>
</dbReference>
<dbReference type="PANTHER" id="PTHR13847:SF281">
    <property type="entry name" value="FAD DEPENDENT OXIDOREDUCTASE DOMAIN-CONTAINING PROTEIN"/>
    <property type="match status" value="1"/>
</dbReference>
<organism evidence="3 4">
    <name type="scientific">Ideonella oryzae</name>
    <dbReference type="NCBI Taxonomy" id="2937441"/>
    <lineage>
        <taxon>Bacteria</taxon>
        <taxon>Pseudomonadati</taxon>
        <taxon>Pseudomonadota</taxon>
        <taxon>Betaproteobacteria</taxon>
        <taxon>Burkholderiales</taxon>
        <taxon>Sphaerotilaceae</taxon>
        <taxon>Ideonella</taxon>
    </lineage>
</organism>
<dbReference type="RefSeq" id="WP_252770580.1">
    <property type="nucleotide sequence ID" value="NZ_JAMXMC010000008.1"/>
</dbReference>
<dbReference type="PANTHER" id="PTHR13847">
    <property type="entry name" value="SARCOSINE DEHYDROGENASE-RELATED"/>
    <property type="match status" value="1"/>
</dbReference>
<evidence type="ECO:0000313" key="3">
    <source>
        <dbReference type="EMBL" id="MCO5977965.1"/>
    </source>
</evidence>
<sequence length="431" mass="47427">MSFLSVDQDLARDSYYAATALRDMRFAPLDGTSDCDVAVVGGGLAGLTAALDLARMGHQVTLLEAKQVGWGASGRNGGQAIHGLACDQSVIEDQLGLDDARRVWSMSLEALELLQTRMQQFQIDAEWRQGYIGVATNARKGAELMQWADRMAQVYQAEFTRIPAADMPRWVASPRYHSGLYDPQSGHLHPLKYALGIARAAAAAGVRIHEETPVTALETGPVITLRTARGTLRAKKVLLAGNVYLQGVAEHLERRIMPVGTYIVCSEAMDPALADSLIPTRSAVCDTNFVLDYLRTTNDHRMLYGGRVSYSTVTPPNLAESMRRRMVQTFPQLKDVKVQYAWGGFVDITMNRAPDFGRLRDNLYYLQGFSGHGLALTGLAGRLVAEAMNGDASRFDVFARLKHHDFPGGRLLRTPALVLGMAWYRLRDLLG</sequence>
<dbReference type="Gene3D" id="3.50.50.60">
    <property type="entry name" value="FAD/NAD(P)-binding domain"/>
    <property type="match status" value="1"/>
</dbReference>
<dbReference type="EMBL" id="JAMXMC010000008">
    <property type="protein sequence ID" value="MCO5977965.1"/>
    <property type="molecule type" value="Genomic_DNA"/>
</dbReference>
<gene>
    <name evidence="3" type="ORF">M0L44_14755</name>
</gene>
<dbReference type="Gene3D" id="3.30.9.10">
    <property type="entry name" value="D-Amino Acid Oxidase, subunit A, domain 2"/>
    <property type="match status" value="1"/>
</dbReference>
<proteinExistence type="predicted"/>
<dbReference type="InterPro" id="IPR036188">
    <property type="entry name" value="FAD/NAD-bd_sf"/>
</dbReference>
<evidence type="ECO:0000259" key="2">
    <source>
        <dbReference type="Pfam" id="PF01266"/>
    </source>
</evidence>
<name>A0ABT1BP31_9BURK</name>
<protein>
    <submittedName>
        <fullName evidence="3">FAD-binding oxidoreductase</fullName>
    </submittedName>
</protein>